<dbReference type="InterPro" id="IPR013784">
    <property type="entry name" value="Carb-bd-like_fold"/>
</dbReference>
<keyword evidence="1" id="KW-0732">Signal</keyword>
<dbReference type="AlphaFoldDB" id="A0A9E2L6T7"/>
<dbReference type="SUPFAM" id="SSF56935">
    <property type="entry name" value="Porins"/>
    <property type="match status" value="1"/>
</dbReference>
<comment type="caution">
    <text evidence="3">The sequence shown here is derived from an EMBL/GenBank/DDBJ whole genome shotgun (WGS) entry which is preliminary data.</text>
</comment>
<dbReference type="GO" id="GO:0030246">
    <property type="term" value="F:carbohydrate binding"/>
    <property type="evidence" value="ECO:0007669"/>
    <property type="project" value="InterPro"/>
</dbReference>
<dbReference type="Pfam" id="PF14905">
    <property type="entry name" value="OMP_b-brl_3"/>
    <property type="match status" value="1"/>
</dbReference>
<dbReference type="Proteomes" id="UP000823865">
    <property type="component" value="Unassembled WGS sequence"/>
</dbReference>
<proteinExistence type="predicted"/>
<organism evidence="3 4">
    <name type="scientific">Candidatus Paraprevotella stercoravium</name>
    <dbReference type="NCBI Taxonomy" id="2838725"/>
    <lineage>
        <taxon>Bacteria</taxon>
        <taxon>Pseudomonadati</taxon>
        <taxon>Bacteroidota</taxon>
        <taxon>Bacteroidia</taxon>
        <taxon>Bacteroidales</taxon>
        <taxon>Prevotellaceae</taxon>
        <taxon>Paraprevotella</taxon>
    </lineage>
</organism>
<feature type="domain" description="Outer membrane protein beta-barrel" evidence="2">
    <location>
        <begin position="623"/>
        <end position="945"/>
    </location>
</feature>
<protein>
    <submittedName>
        <fullName evidence="3">TonB-dependent receptor family protein</fullName>
    </submittedName>
</protein>
<keyword evidence="3" id="KW-0675">Receptor</keyword>
<evidence type="ECO:0000313" key="4">
    <source>
        <dbReference type="Proteomes" id="UP000823865"/>
    </source>
</evidence>
<dbReference type="EMBL" id="JAHLFU010000100">
    <property type="protein sequence ID" value="MBU3853199.1"/>
    <property type="molecule type" value="Genomic_DNA"/>
</dbReference>
<evidence type="ECO:0000313" key="3">
    <source>
        <dbReference type="EMBL" id="MBU3853199.1"/>
    </source>
</evidence>
<name>A0A9E2L6T7_9BACT</name>
<reference evidence="3" key="2">
    <citation type="submission" date="2021-04" db="EMBL/GenBank/DDBJ databases">
        <authorList>
            <person name="Gilroy R."/>
        </authorList>
    </citation>
    <scope>NUCLEOTIDE SEQUENCE</scope>
    <source>
        <strain evidence="3">G3-2149</strain>
    </source>
</reference>
<dbReference type="InterPro" id="IPR041700">
    <property type="entry name" value="OMP_b-brl_3"/>
</dbReference>
<sequence>MKKQTILFLMLAIMFGATSAQGQRTRSISGLVKNFFTNENINNVKVYLLQKDSTAIDSMNTGSGYFRMPWEKPGEYLLRFEHEDFETAYHPITVKFYRRAPNTDLGFFYMRKKYDLKEQVMDEVVVKATKVKFYMNGDTVVYDASAFRLAEGSMLDKLIEKLPGVEIKDDGRIFAKGKFVTSLLLNGEEFFGNNSKVLLENLPALTVDKVKVYNKKNKFNEAMQLKADEGDLVMDVRLKKEYSTGYVGNIEGGYGTDNRYMGRLFASRFTPFSRISVFANVNNLNDERTPGANSNWTPGNNTNGLQERQIAGINHFLTDNKTYKSSTNVQVTHHHADNRQRTSSENFLAEGNTFDKVSSNIRNDSWQLNASHGLEINRLQEKGKLQLTTNTSFSYNKNKTNGISTGANFSVNPENLGNVMDSLFLEGNNFDFYKYLLMRGYADYIYKGDQMNAKFNGVFSKQIAHTYDFLRIFLDGSWNKADYDIFQRIYYNYPNNQTATTDYRNMYRDTPQKSYNYSARAEYRFYLPTRTQSLDLTPYYQYGQSFNSGSERIYQLGEYGAWGFPNGHDIGIIPSTEDSLYQVLDVQNSYNQGRHDFKHKPGVRLTWDNFNTTKKHKWSVYIEPPVRIEHYAMDYQRNKLDTTITRNVVFFEPYVKLTHKTKDKHDDLSLSYHCYSYTPNLTSLVSVVDDKDPMNTIYGNPDLKNTINHSLTLTYSNFLKGQRTVSANMSYNYSKNAVIMGYSYDRNTTKKISRPENISGRWNTQMSVGFSSPVDKQKKITLYTNTNATYVNSVDLFGEDQTYRVMRYKVKSLYLTENLRAEMRYDKWSVGLKGVATWTHSDSERKDFETINAVDFNYGMTGRVELPWGMEVNTDLTMFSRRGYTSADMNTNELVWNMRIAKKMMDGNLSVILDGFDLLGQLSSVRNVITAEGRTETWNNVIPRYALLHVVYRFNVNKKK</sequence>
<evidence type="ECO:0000256" key="1">
    <source>
        <dbReference type="SAM" id="SignalP"/>
    </source>
</evidence>
<gene>
    <name evidence="3" type="ORF">H9789_05175</name>
</gene>
<feature type="signal peptide" evidence="1">
    <location>
        <begin position="1"/>
        <end position="22"/>
    </location>
</feature>
<reference evidence="3" key="1">
    <citation type="journal article" date="2021" name="PeerJ">
        <title>Extensive microbial diversity within the chicken gut microbiome revealed by metagenomics and culture.</title>
        <authorList>
            <person name="Gilroy R."/>
            <person name="Ravi A."/>
            <person name="Getino M."/>
            <person name="Pursley I."/>
            <person name="Horton D.L."/>
            <person name="Alikhan N.F."/>
            <person name="Baker D."/>
            <person name="Gharbi K."/>
            <person name="Hall N."/>
            <person name="Watson M."/>
            <person name="Adriaenssens E.M."/>
            <person name="Foster-Nyarko E."/>
            <person name="Jarju S."/>
            <person name="Secka A."/>
            <person name="Antonio M."/>
            <person name="Oren A."/>
            <person name="Chaudhuri R.R."/>
            <person name="La Ragione R."/>
            <person name="Hildebrand F."/>
            <person name="Pallen M.J."/>
        </authorList>
    </citation>
    <scope>NUCLEOTIDE SEQUENCE</scope>
    <source>
        <strain evidence="3">G3-2149</strain>
    </source>
</reference>
<evidence type="ECO:0000259" key="2">
    <source>
        <dbReference type="Pfam" id="PF14905"/>
    </source>
</evidence>
<feature type="chain" id="PRO_5038899667" evidence="1">
    <location>
        <begin position="23"/>
        <end position="960"/>
    </location>
</feature>
<accession>A0A9E2L6T7</accession>
<dbReference type="SUPFAM" id="SSF49452">
    <property type="entry name" value="Starch-binding domain-like"/>
    <property type="match status" value="1"/>
</dbReference>